<dbReference type="Gene3D" id="3.40.50.300">
    <property type="entry name" value="P-loop containing nucleotide triphosphate hydrolases"/>
    <property type="match status" value="1"/>
</dbReference>
<organism evidence="2 3">
    <name type="scientific">Neoroseomonas terrae</name>
    <dbReference type="NCBI Taxonomy" id="424799"/>
    <lineage>
        <taxon>Bacteria</taxon>
        <taxon>Pseudomonadati</taxon>
        <taxon>Pseudomonadota</taxon>
        <taxon>Alphaproteobacteria</taxon>
        <taxon>Acetobacterales</taxon>
        <taxon>Acetobacteraceae</taxon>
        <taxon>Neoroseomonas</taxon>
    </lineage>
</organism>
<proteinExistence type="predicted"/>
<dbReference type="SUPFAM" id="SSF48452">
    <property type="entry name" value="TPR-like"/>
    <property type="match status" value="2"/>
</dbReference>
<evidence type="ECO:0000259" key="1">
    <source>
        <dbReference type="PROSITE" id="PS50125"/>
    </source>
</evidence>
<dbReference type="InterPro" id="IPR029787">
    <property type="entry name" value="Nucleotide_cyclase"/>
</dbReference>
<dbReference type="PROSITE" id="PS50125">
    <property type="entry name" value="GUANYLATE_CYCLASE_2"/>
    <property type="match status" value="1"/>
</dbReference>
<dbReference type="EMBL" id="JAAEDI010000001">
    <property type="protein sequence ID" value="MBR0648114.1"/>
    <property type="molecule type" value="Genomic_DNA"/>
</dbReference>
<dbReference type="SMART" id="SM00028">
    <property type="entry name" value="TPR"/>
    <property type="match status" value="3"/>
</dbReference>
<dbReference type="Gene3D" id="1.25.40.10">
    <property type="entry name" value="Tetratricopeptide repeat domain"/>
    <property type="match status" value="1"/>
</dbReference>
<reference evidence="3" key="1">
    <citation type="journal article" date="2021" name="Syst. Appl. Microbiol.">
        <title>Roseomonas hellenica sp. nov., isolated from roots of wild-growing Alkanna tinctoria.</title>
        <authorList>
            <person name="Rat A."/>
            <person name="Naranjo H.D."/>
            <person name="Lebbe L."/>
            <person name="Cnockaert M."/>
            <person name="Krigas N."/>
            <person name="Grigoriadou K."/>
            <person name="Maloupa E."/>
            <person name="Willems A."/>
        </authorList>
    </citation>
    <scope>NUCLEOTIDE SEQUENCE [LARGE SCALE GENOMIC DNA]</scope>
    <source>
        <strain evidence="3">LMG 31159</strain>
    </source>
</reference>
<dbReference type="PRINTS" id="PR00364">
    <property type="entry name" value="DISEASERSIST"/>
</dbReference>
<dbReference type="PANTHER" id="PTHR47691:SF3">
    <property type="entry name" value="HTH-TYPE TRANSCRIPTIONAL REGULATOR RV0890C-RELATED"/>
    <property type="match status" value="1"/>
</dbReference>
<dbReference type="Pfam" id="PF13424">
    <property type="entry name" value="TPR_12"/>
    <property type="match status" value="1"/>
</dbReference>
<feature type="domain" description="Guanylate cyclase" evidence="1">
    <location>
        <begin position="19"/>
        <end position="137"/>
    </location>
</feature>
<evidence type="ECO:0000313" key="3">
    <source>
        <dbReference type="Proteomes" id="UP000698752"/>
    </source>
</evidence>
<sequence length="949" mass="102471">MNDPIRVAGMNLDDPHPVTLLFTDIQGSTRLIGQIGDEAYRGIQATLSDGLRRVFRRHRGRVLDTQGDSFFVAFARGPLDAIAAALECQRWLSHQVWPDGIDVRIRMAIHTGLPRRGGPPGNDSYVGIDVHRAARLCEAAHGGQVLISAVTEALVRSHLPEGIGLAALGEHQLRDLAAPELIFQILAPDLASSFPPLRAPQTLQASLPVPRTAFFGRDRETGDILHLLADPEARLVTLTGPGGTGKTRLAIAVARAAAGMFRDGACYVALAPVADPHLVASLVVRCLGLQEAGPTPPEDLILGHLRQRRMLLVFDNFEHILPAASLVADLLSGCPAITVLTTSRAPLRLSGEHDYAVPPLGLPDLTSSGGGEALFRYPAVELFVERATRATPHFEATADNLAAIARICVRLDGLPLAIELAAARTSILSPQEILAQLDRPGEYGSMALLTDGPRDAPARHRTLRNAIQWSLDLLAPEACALFARLSTFVGSFDLEAAFAIGAIGTPATANNAPEGRPRRLASIGTLVENSLLQRVEHAGSEARFSMLETIREYALDRLCAADEGTAARLTHARHYASLAEAGAKELGGARQAQWLVRLEDDHPNFRAALSWSLSSACTDPDVAIRLATALWIFWFRRAYLREGSRWIEQVYEARGAAASPVSRATLLTADGSFARMIGDFERAAHLLEAATPIWRDLRDREGTAWALSHLGLAKQWLGELDAGVQILEESLALRVELGEDRGIARSLFHLAIAEDFRGRFGKAAELYQRTLEIQQRIGDNWGSARVLGYLAKVLLRSGDDAGAEPLCERALKLSEEVADRWGIGLAQAGLGGVSMARGILPLATERLKASLLIFRDVGAQDRVAECLQDLALVARRMGATEQSVRLSAGAATIQRASRFAFWPALQAQRDAELAEARNLLGEARFTAVWTQGCLMSAPDAIEDALSMPA</sequence>
<dbReference type="Proteomes" id="UP000698752">
    <property type="component" value="Unassembled WGS sequence"/>
</dbReference>
<dbReference type="InterPro" id="IPR058852">
    <property type="entry name" value="HTH_77"/>
</dbReference>
<dbReference type="InterPro" id="IPR001054">
    <property type="entry name" value="A/G_cyclase"/>
</dbReference>
<dbReference type="Gene3D" id="3.30.70.1230">
    <property type="entry name" value="Nucleotide cyclase"/>
    <property type="match status" value="1"/>
</dbReference>
<keyword evidence="3" id="KW-1185">Reference proteome</keyword>
<dbReference type="RefSeq" id="WP_211865051.1">
    <property type="nucleotide sequence ID" value="NZ_JAAEDI010000001.1"/>
</dbReference>
<dbReference type="PANTHER" id="PTHR47691">
    <property type="entry name" value="REGULATOR-RELATED"/>
    <property type="match status" value="1"/>
</dbReference>
<dbReference type="Pfam" id="PF00211">
    <property type="entry name" value="Guanylate_cyc"/>
    <property type="match status" value="1"/>
</dbReference>
<gene>
    <name evidence="2" type="ORF">GXW78_00440</name>
</gene>
<comment type="caution">
    <text evidence="2">The sequence shown here is derived from an EMBL/GenBank/DDBJ whole genome shotgun (WGS) entry which is preliminary data.</text>
</comment>
<protein>
    <submittedName>
        <fullName evidence="2">Adenylate/guanylate cyclase domain-containing protein</fullName>
    </submittedName>
</protein>
<dbReference type="InterPro" id="IPR011990">
    <property type="entry name" value="TPR-like_helical_dom_sf"/>
</dbReference>
<dbReference type="InterPro" id="IPR019734">
    <property type="entry name" value="TPR_rpt"/>
</dbReference>
<dbReference type="Pfam" id="PF13374">
    <property type="entry name" value="TPR_10"/>
    <property type="match status" value="1"/>
</dbReference>
<dbReference type="SUPFAM" id="SSF55073">
    <property type="entry name" value="Nucleotide cyclase"/>
    <property type="match status" value="1"/>
</dbReference>
<evidence type="ECO:0000313" key="2">
    <source>
        <dbReference type="EMBL" id="MBR0648114.1"/>
    </source>
</evidence>
<dbReference type="Pfam" id="PF25872">
    <property type="entry name" value="HTH_77"/>
    <property type="match status" value="1"/>
</dbReference>
<accession>A0ABS5EAQ7</accession>
<dbReference type="InterPro" id="IPR027417">
    <property type="entry name" value="P-loop_NTPase"/>
</dbReference>
<dbReference type="CDD" id="cd07302">
    <property type="entry name" value="CHD"/>
    <property type="match status" value="1"/>
</dbReference>
<name>A0ABS5EAQ7_9PROT</name>
<dbReference type="SUPFAM" id="SSF52540">
    <property type="entry name" value="P-loop containing nucleoside triphosphate hydrolases"/>
    <property type="match status" value="1"/>
</dbReference>